<name>A0A0P7BRU7_9HYPO</name>
<dbReference type="EMBL" id="LKCW01000023">
    <property type="protein sequence ID" value="KPM44135.1"/>
    <property type="molecule type" value="Genomic_DNA"/>
</dbReference>
<dbReference type="InterPro" id="IPR001962">
    <property type="entry name" value="Asn_synthase"/>
</dbReference>
<evidence type="ECO:0000259" key="1">
    <source>
        <dbReference type="Pfam" id="PF00733"/>
    </source>
</evidence>
<dbReference type="Pfam" id="PF00733">
    <property type="entry name" value="Asn_synthase"/>
    <property type="match status" value="2"/>
</dbReference>
<evidence type="ECO:0000313" key="2">
    <source>
        <dbReference type="EMBL" id="KPM44135.1"/>
    </source>
</evidence>
<dbReference type="InterPro" id="IPR051786">
    <property type="entry name" value="ASN_synthetase/amidase"/>
</dbReference>
<dbReference type="STRING" id="78410.A0A0P7BRU7"/>
<dbReference type="InterPro" id="IPR014729">
    <property type="entry name" value="Rossmann-like_a/b/a_fold"/>
</dbReference>
<reference evidence="2 3" key="1">
    <citation type="submission" date="2015-09" db="EMBL/GenBank/DDBJ databases">
        <title>Draft genome of a European isolate of the apple canker pathogen Neonectria ditissima.</title>
        <authorList>
            <person name="Gomez-Cortecero A."/>
            <person name="Harrison R.J."/>
            <person name="Armitage A.D."/>
        </authorList>
    </citation>
    <scope>NUCLEOTIDE SEQUENCE [LARGE SCALE GENOMIC DNA]</scope>
    <source>
        <strain evidence="2 3">R09/05</strain>
    </source>
</reference>
<dbReference type="SUPFAM" id="SSF52402">
    <property type="entry name" value="Adenine nucleotide alpha hydrolases-like"/>
    <property type="match status" value="1"/>
</dbReference>
<feature type="domain" description="Asparagine synthetase" evidence="1">
    <location>
        <begin position="193"/>
        <end position="323"/>
    </location>
</feature>
<dbReference type="AlphaFoldDB" id="A0A0P7BRU7"/>
<comment type="caution">
    <text evidence="2">The sequence shown here is derived from an EMBL/GenBank/DDBJ whole genome shotgun (WGS) entry which is preliminary data.</text>
</comment>
<dbReference type="OrthoDB" id="410701at2759"/>
<keyword evidence="3" id="KW-1185">Reference proteome</keyword>
<dbReference type="GO" id="GO:0004066">
    <property type="term" value="F:asparagine synthase (glutamine-hydrolyzing) activity"/>
    <property type="evidence" value="ECO:0007669"/>
    <property type="project" value="InterPro"/>
</dbReference>
<dbReference type="PANTHER" id="PTHR43284">
    <property type="entry name" value="ASPARAGINE SYNTHETASE (GLUTAMINE-HYDROLYZING)"/>
    <property type="match status" value="1"/>
</dbReference>
<dbReference type="Proteomes" id="UP000050424">
    <property type="component" value="Unassembled WGS sequence"/>
</dbReference>
<sequence>MTLPKTNGSLAKTPSSPSWILLTNLPIPSLDKALQRTTASGVLVYGQGAALSLETYSWRDKDAEPKQFSEWTTAFEVKADLIRLRTGAMNSPLLFVTRNTTTRAWAIGTDAFLLNVARSQWGLPTDFANPREIRRDGTTSFVGVSQLPAHSSVVLKKKDSNWLFTIEELEDPVFAALNPKIDDYDQAGSQFVSSLQETISELTKGETSIATLLSGGIDSGAITTFAVRAGLNVTAYSVGSTWGNEHEEAQELADFLGIPLKRIDLSQDDYLAAIPESMRALATGERERVDIALTITAVLRSEAIKEEHILTGYGNDLMLLGLPPDTTKPEALIQDIITEVDLARHSGEFNDYVARTWGKRISHPYWHQKVVQTALDIHPACKVYGGREKAFFRAAMEKYIPKSAAWRKKIGIHVGGGLQGGLDALFGGLDQKVEVYNGVFSAITGRLLSDPFATVEHLAPKPA</sequence>
<feature type="domain" description="Asparagine synthetase" evidence="1">
    <location>
        <begin position="353"/>
        <end position="414"/>
    </location>
</feature>
<organism evidence="2 3">
    <name type="scientific">Neonectria ditissima</name>
    <dbReference type="NCBI Taxonomy" id="78410"/>
    <lineage>
        <taxon>Eukaryota</taxon>
        <taxon>Fungi</taxon>
        <taxon>Dikarya</taxon>
        <taxon>Ascomycota</taxon>
        <taxon>Pezizomycotina</taxon>
        <taxon>Sordariomycetes</taxon>
        <taxon>Hypocreomycetidae</taxon>
        <taxon>Hypocreales</taxon>
        <taxon>Nectriaceae</taxon>
        <taxon>Neonectria</taxon>
    </lineage>
</organism>
<dbReference type="CDD" id="cd01991">
    <property type="entry name" value="Asn_synthase_B_C"/>
    <property type="match status" value="1"/>
</dbReference>
<evidence type="ECO:0000313" key="3">
    <source>
        <dbReference type="Proteomes" id="UP000050424"/>
    </source>
</evidence>
<protein>
    <recommendedName>
        <fullName evidence="1">Asparagine synthetase domain-containing protein</fullName>
    </recommendedName>
</protein>
<dbReference type="Gene3D" id="3.40.50.620">
    <property type="entry name" value="HUPs"/>
    <property type="match status" value="1"/>
</dbReference>
<proteinExistence type="predicted"/>
<dbReference type="GO" id="GO:0006529">
    <property type="term" value="P:asparagine biosynthetic process"/>
    <property type="evidence" value="ECO:0007669"/>
    <property type="project" value="InterPro"/>
</dbReference>
<accession>A0A0P7BRU7</accession>
<dbReference type="PANTHER" id="PTHR43284:SF1">
    <property type="entry name" value="ASPARAGINE SYNTHETASE"/>
    <property type="match status" value="1"/>
</dbReference>
<gene>
    <name evidence="2" type="ORF">AK830_g2478</name>
</gene>